<evidence type="ECO:0000313" key="1">
    <source>
        <dbReference type="EMBL" id="ANG63457.1"/>
    </source>
</evidence>
<keyword evidence="2" id="KW-1185">Reference proteome</keyword>
<name>A0A1A9EZY4_9GAMM</name>
<organism evidence="1 2">
    <name type="scientific">Marinobacterium aestuarii</name>
    <dbReference type="NCBI Taxonomy" id="1821621"/>
    <lineage>
        <taxon>Bacteria</taxon>
        <taxon>Pseudomonadati</taxon>
        <taxon>Pseudomonadota</taxon>
        <taxon>Gammaproteobacteria</taxon>
        <taxon>Oceanospirillales</taxon>
        <taxon>Oceanospirillaceae</taxon>
        <taxon>Marinobacterium</taxon>
    </lineage>
</organism>
<reference evidence="2" key="1">
    <citation type="submission" date="2016-05" db="EMBL/GenBank/DDBJ databases">
        <authorList>
            <person name="Baek K."/>
            <person name="Yang S.-J."/>
        </authorList>
    </citation>
    <scope>NUCLEOTIDE SEQUENCE [LARGE SCALE GENOMIC DNA]</scope>
    <source>
        <strain evidence="2">ST58-10</strain>
    </source>
</reference>
<accession>A0A1A9EZY4</accession>
<proteinExistence type="predicted"/>
<dbReference type="KEGG" id="mars:A8C75_13905"/>
<protein>
    <submittedName>
        <fullName evidence="1">Uncharacterized protein</fullName>
    </submittedName>
</protein>
<dbReference type="AlphaFoldDB" id="A0A1A9EZY4"/>
<dbReference type="EMBL" id="CP015839">
    <property type="protein sequence ID" value="ANG63457.1"/>
    <property type="molecule type" value="Genomic_DNA"/>
</dbReference>
<gene>
    <name evidence="1" type="ORF">A8C75_13905</name>
</gene>
<reference evidence="1 2" key="2">
    <citation type="journal article" date="2018" name="Int. J. Syst. Evol. Microbiol.">
        <title>Marinobacterium aestuarii sp. nov., a benzene-degrading marine bacterium isolated from estuary sediment.</title>
        <authorList>
            <person name="Bae S.S."/>
            <person name="Jung J."/>
            <person name="Chung D."/>
            <person name="Baek K."/>
        </authorList>
    </citation>
    <scope>NUCLEOTIDE SEQUENCE [LARGE SCALE GENOMIC DNA]</scope>
    <source>
        <strain evidence="1 2">ST58-10</strain>
    </source>
</reference>
<dbReference type="Proteomes" id="UP000078070">
    <property type="component" value="Chromosome"/>
</dbReference>
<evidence type="ECO:0000313" key="2">
    <source>
        <dbReference type="Proteomes" id="UP000078070"/>
    </source>
</evidence>
<sequence length="105" mass="12020">MPAFDTIMELEERMVELIDRALIDEEIAANEELNAYLQQVGVQIKLEKRDGKMGLACGQYWGRLAGRDSFAVYEDAEVEEIGRFVKSDEGSEDVGIGYVWRWRLS</sequence>